<evidence type="ECO:0000313" key="1">
    <source>
        <dbReference type="EMBL" id="KAI1853005.1"/>
    </source>
</evidence>
<sequence length="209" mass="24122">MNKKIHLLRCQIMAQRQLSSRALQMLRRSLLAVSLEPPRDIAFGTLELLRKYAFTTCQLGCSLGCSPSFNRAVGTDCSRWLVLVKYSPFEIYNHQGLSLLLVQPVPQRWVNMEHAQAMHSGVRSTNQRIRLRHPIDAMRQRHSTPAEEEEVRVRTAVVIVWKNEVRHPETYRHRLSLNGQKLSVNFVLVPQVLDVRLLHTFGHERVAMG</sequence>
<accession>A0A9P9W9P0</accession>
<comment type="caution">
    <text evidence="1">The sequence shown here is derived from an EMBL/GenBank/DDBJ whole genome shotgun (WGS) entry which is preliminary data.</text>
</comment>
<protein>
    <submittedName>
        <fullName evidence="1">Uncharacterized protein</fullName>
    </submittedName>
</protein>
<dbReference type="EMBL" id="JAFIMR010000059">
    <property type="protein sequence ID" value="KAI1853005.1"/>
    <property type="molecule type" value="Genomic_DNA"/>
</dbReference>
<name>A0A9P9W9P0_9PEZI</name>
<keyword evidence="2" id="KW-1185">Reference proteome</keyword>
<proteinExistence type="predicted"/>
<reference evidence="1" key="1">
    <citation type="submission" date="2021-03" db="EMBL/GenBank/DDBJ databases">
        <title>Revisited historic fungal species revealed as producer of novel bioactive compounds through whole genome sequencing and comparative genomics.</title>
        <authorList>
            <person name="Vignolle G.A."/>
            <person name="Hochenegger N."/>
            <person name="Mach R.L."/>
            <person name="Mach-Aigner A.R."/>
            <person name="Javad Rahimi M."/>
            <person name="Salim K.A."/>
            <person name="Chan C.M."/>
            <person name="Lim L.B.L."/>
            <person name="Cai F."/>
            <person name="Druzhinina I.S."/>
            <person name="U'Ren J.M."/>
            <person name="Derntl C."/>
        </authorList>
    </citation>
    <scope>NUCLEOTIDE SEQUENCE</scope>
    <source>
        <strain evidence="1">TUCIM 5799</strain>
    </source>
</reference>
<dbReference type="Proteomes" id="UP000829685">
    <property type="component" value="Unassembled WGS sequence"/>
</dbReference>
<organism evidence="1 2">
    <name type="scientific">Neoarthrinium moseri</name>
    <dbReference type="NCBI Taxonomy" id="1658444"/>
    <lineage>
        <taxon>Eukaryota</taxon>
        <taxon>Fungi</taxon>
        <taxon>Dikarya</taxon>
        <taxon>Ascomycota</taxon>
        <taxon>Pezizomycotina</taxon>
        <taxon>Sordariomycetes</taxon>
        <taxon>Xylariomycetidae</taxon>
        <taxon>Amphisphaeriales</taxon>
        <taxon>Apiosporaceae</taxon>
        <taxon>Neoarthrinium</taxon>
    </lineage>
</organism>
<gene>
    <name evidence="1" type="ORF">JX265_012894</name>
</gene>
<evidence type="ECO:0000313" key="2">
    <source>
        <dbReference type="Proteomes" id="UP000829685"/>
    </source>
</evidence>
<dbReference type="AlphaFoldDB" id="A0A9P9W9P0"/>